<keyword evidence="2" id="KW-1185">Reference proteome</keyword>
<evidence type="ECO:0000313" key="2">
    <source>
        <dbReference type="Proteomes" id="UP000320390"/>
    </source>
</evidence>
<dbReference type="EMBL" id="CP036434">
    <property type="protein sequence ID" value="QDV09595.1"/>
    <property type="molecule type" value="Genomic_DNA"/>
</dbReference>
<proteinExistence type="predicted"/>
<accession>A0A518EZT1</accession>
<protein>
    <recommendedName>
        <fullName evidence="3">Tyrosine phosphatase family protein</fullName>
    </recommendedName>
</protein>
<dbReference type="Gene3D" id="3.90.190.10">
    <property type="entry name" value="Protein tyrosine phosphatase superfamily"/>
    <property type="match status" value="1"/>
</dbReference>
<dbReference type="AlphaFoldDB" id="A0A518EZT1"/>
<evidence type="ECO:0008006" key="3">
    <source>
        <dbReference type="Google" id="ProtNLM"/>
    </source>
</evidence>
<gene>
    <name evidence="1" type="ORF">Poly30_51530</name>
</gene>
<reference evidence="1 2" key="1">
    <citation type="submission" date="2019-02" db="EMBL/GenBank/DDBJ databases">
        <title>Deep-cultivation of Planctomycetes and their phenomic and genomic characterization uncovers novel biology.</title>
        <authorList>
            <person name="Wiegand S."/>
            <person name="Jogler M."/>
            <person name="Boedeker C."/>
            <person name="Pinto D."/>
            <person name="Vollmers J."/>
            <person name="Rivas-Marin E."/>
            <person name="Kohn T."/>
            <person name="Peeters S.H."/>
            <person name="Heuer A."/>
            <person name="Rast P."/>
            <person name="Oberbeckmann S."/>
            <person name="Bunk B."/>
            <person name="Jeske O."/>
            <person name="Meyerdierks A."/>
            <person name="Storesund J.E."/>
            <person name="Kallscheuer N."/>
            <person name="Luecker S."/>
            <person name="Lage O.M."/>
            <person name="Pohl T."/>
            <person name="Merkel B.J."/>
            <person name="Hornburger P."/>
            <person name="Mueller R.-W."/>
            <person name="Bruemmer F."/>
            <person name="Labrenz M."/>
            <person name="Spormann A.M."/>
            <person name="Op den Camp H."/>
            <person name="Overmann J."/>
            <person name="Amann R."/>
            <person name="Jetten M.S.M."/>
            <person name="Mascher T."/>
            <person name="Medema M.H."/>
            <person name="Devos D.P."/>
            <person name="Kaster A.-K."/>
            <person name="Ovreas L."/>
            <person name="Rohde M."/>
            <person name="Galperin M.Y."/>
            <person name="Jogler C."/>
        </authorList>
    </citation>
    <scope>NUCLEOTIDE SEQUENCE [LARGE SCALE GENOMIC DNA]</scope>
    <source>
        <strain evidence="1 2">Poly30</strain>
    </source>
</reference>
<organism evidence="1 2">
    <name type="scientific">Saltatorellus ferox</name>
    <dbReference type="NCBI Taxonomy" id="2528018"/>
    <lineage>
        <taxon>Bacteria</taxon>
        <taxon>Pseudomonadati</taxon>
        <taxon>Planctomycetota</taxon>
        <taxon>Planctomycetia</taxon>
        <taxon>Planctomycetia incertae sedis</taxon>
        <taxon>Saltatorellus</taxon>
    </lineage>
</organism>
<evidence type="ECO:0000313" key="1">
    <source>
        <dbReference type="EMBL" id="QDV09595.1"/>
    </source>
</evidence>
<dbReference type="Proteomes" id="UP000320390">
    <property type="component" value="Chromosome"/>
</dbReference>
<name>A0A518EZT1_9BACT</name>
<sequence>MPGGIARFLPSVPELAASLLPAVSFRIRSGPSTGFLNRFGEGALWMVLAAAAGLLASATLLSGCGGAGVRAKVSVGPRLTSARLGSIRSAMTYDGDWLGGMSPVEELKPDLELAARRGVEFVIDLRTSHTRSVLPLDEPAEFAGLQLVVIDGADPVPGKDGFVPFEGVGVTDRAVDAVRQILNAPGRRRSLLLDENGTRSSMVYAIHLTVDEGVAEAEALRAARATGLSQEGVEFVRAQVQRIRSGAR</sequence>
<dbReference type="InterPro" id="IPR029021">
    <property type="entry name" value="Prot-tyrosine_phosphatase-like"/>
</dbReference>